<keyword evidence="4" id="KW-0479">Metal-binding</keyword>
<evidence type="ECO:0000256" key="9">
    <source>
        <dbReference type="ARBA" id="ARBA00023004"/>
    </source>
</evidence>
<comment type="cofactor">
    <cofactor evidence="1">
        <name>[4Fe-4S] cluster</name>
        <dbReference type="ChEBI" id="CHEBI:49883"/>
    </cofactor>
</comment>
<dbReference type="SUPFAM" id="SSF52540">
    <property type="entry name" value="P-loop containing nucleoside triphosphate hydrolases"/>
    <property type="match status" value="1"/>
</dbReference>
<evidence type="ECO:0000259" key="14">
    <source>
        <dbReference type="PROSITE" id="PS51193"/>
    </source>
</evidence>
<feature type="region of interest" description="Disordered" evidence="13">
    <location>
        <begin position="158"/>
        <end position="193"/>
    </location>
</feature>
<dbReference type="PROSITE" id="PS51193">
    <property type="entry name" value="HELICASE_ATP_BIND_2"/>
    <property type="match status" value="1"/>
</dbReference>
<evidence type="ECO:0000256" key="6">
    <source>
        <dbReference type="ARBA" id="ARBA00022801"/>
    </source>
</evidence>
<dbReference type="GO" id="GO:0046872">
    <property type="term" value="F:metal ion binding"/>
    <property type="evidence" value="ECO:0007669"/>
    <property type="project" value="UniProtKB-KW"/>
</dbReference>
<dbReference type="InterPro" id="IPR010614">
    <property type="entry name" value="RAD3-like_helicase_DEAD"/>
</dbReference>
<keyword evidence="11" id="KW-0413">Isomerase</keyword>
<dbReference type="GO" id="GO:0006139">
    <property type="term" value="P:nucleobase-containing compound metabolic process"/>
    <property type="evidence" value="ECO:0007669"/>
    <property type="project" value="InterPro"/>
</dbReference>
<comment type="similarity">
    <text evidence="3">Belongs to the DEAD box helicase family. DEAH subfamily. DDX11/CHL1 sub-subfamily.</text>
</comment>
<dbReference type="NCBIfam" id="TIGR00604">
    <property type="entry name" value="rad3"/>
    <property type="match status" value="1"/>
</dbReference>
<dbReference type="Pfam" id="PF06733">
    <property type="entry name" value="DEAD_2"/>
    <property type="match status" value="1"/>
</dbReference>
<accession>A0AA86SIV6</accession>
<feature type="compositionally biased region" description="Basic and acidic residues" evidence="13">
    <location>
        <begin position="1060"/>
        <end position="1071"/>
    </location>
</feature>
<dbReference type="Gramene" id="rna-AYBTSS11_LOCUS14633">
    <property type="protein sequence ID" value="CAJ1951163.1"/>
    <property type="gene ID" value="gene-AYBTSS11_LOCUS14633"/>
</dbReference>
<evidence type="ECO:0000256" key="5">
    <source>
        <dbReference type="ARBA" id="ARBA00022741"/>
    </source>
</evidence>
<dbReference type="InterPro" id="IPR027417">
    <property type="entry name" value="P-loop_NTPase"/>
</dbReference>
<dbReference type="Gene3D" id="3.40.50.300">
    <property type="entry name" value="P-loop containing nucleotide triphosphate hydrolases"/>
    <property type="match status" value="3"/>
</dbReference>
<keyword evidence="8" id="KW-0067">ATP-binding</keyword>
<dbReference type="GO" id="GO:0051536">
    <property type="term" value="F:iron-sulfur cluster binding"/>
    <property type="evidence" value="ECO:0007669"/>
    <property type="project" value="UniProtKB-KW"/>
</dbReference>
<dbReference type="GO" id="GO:0003678">
    <property type="term" value="F:DNA helicase activity"/>
    <property type="evidence" value="ECO:0007669"/>
    <property type="project" value="InterPro"/>
</dbReference>
<protein>
    <recommendedName>
        <fullName evidence="14">Helicase ATP-binding domain-containing protein</fullName>
    </recommendedName>
</protein>
<dbReference type="InterPro" id="IPR013020">
    <property type="entry name" value="Rad3/Chl1-like"/>
</dbReference>
<keyword evidence="6" id="KW-0378">Hydrolase</keyword>
<evidence type="ECO:0000256" key="2">
    <source>
        <dbReference type="ARBA" id="ARBA00004123"/>
    </source>
</evidence>
<evidence type="ECO:0000256" key="4">
    <source>
        <dbReference type="ARBA" id="ARBA00022723"/>
    </source>
</evidence>
<evidence type="ECO:0000313" key="15">
    <source>
        <dbReference type="EMBL" id="CAJ1951163.1"/>
    </source>
</evidence>
<dbReference type="InterPro" id="IPR006554">
    <property type="entry name" value="Helicase-like_DEXD_c2"/>
</dbReference>
<dbReference type="PANTHER" id="PTHR11472">
    <property type="entry name" value="DNA REPAIR DEAD HELICASE RAD3/XP-D SUBFAMILY MEMBER"/>
    <property type="match status" value="1"/>
</dbReference>
<dbReference type="GO" id="GO:0034085">
    <property type="term" value="P:establishment of sister chromatid cohesion"/>
    <property type="evidence" value="ECO:0007669"/>
    <property type="project" value="TreeGrafter"/>
</dbReference>
<dbReference type="GO" id="GO:0003677">
    <property type="term" value="F:DNA binding"/>
    <property type="evidence" value="ECO:0007669"/>
    <property type="project" value="InterPro"/>
</dbReference>
<evidence type="ECO:0000256" key="10">
    <source>
        <dbReference type="ARBA" id="ARBA00023014"/>
    </source>
</evidence>
<dbReference type="Proteomes" id="UP001189624">
    <property type="component" value="Chromosome 4"/>
</dbReference>
<reference evidence="15" key="1">
    <citation type="submission" date="2023-10" db="EMBL/GenBank/DDBJ databases">
        <authorList>
            <person name="Domelevo Entfellner J.-B."/>
        </authorList>
    </citation>
    <scope>NUCLEOTIDE SEQUENCE</scope>
</reference>
<keyword evidence="16" id="KW-1185">Reference proteome</keyword>
<dbReference type="GO" id="GO:0005634">
    <property type="term" value="C:nucleus"/>
    <property type="evidence" value="ECO:0007669"/>
    <property type="project" value="UniProtKB-SubCell"/>
</dbReference>
<evidence type="ECO:0000256" key="1">
    <source>
        <dbReference type="ARBA" id="ARBA00001966"/>
    </source>
</evidence>
<feature type="region of interest" description="Disordered" evidence="13">
    <location>
        <begin position="1060"/>
        <end position="1087"/>
    </location>
</feature>
<keyword evidence="7" id="KW-0347">Helicase</keyword>
<sequence>MEADEGAAKFPGFPFEPYSIQIDFMNSLYQSLNQGGVSMLESPTGTGKTMSVICSALQWVLDRRLQQEALCDENPGNGSGGRVGLDDEPDWMRDFIINKVENNKKEEKRGFVWGKPHNNKNSKEIRKDFRVMGAGEEKGGESLQKKIDAVDEEFLLEEYESEDERGPGSVVSKRKAVNTSFSSSSEDESSEEEEEEEKKWKVYFCSRTHSQLSQFIKELRRTVFATEMKVVSLGSRKNLCINEEVVELGNSTRINERCLELQKKKKTDATKVKNVKVGAGIRRTKATSSGCPMLRKHRVQQEFRNEVFQQRPLDIEDLANLGRTMGTCPYYGSRSIVRRADLVVLPYQSLLSKSSREALGLNLKSTIVIIDEAHNLADSLINMYDSKITLSQLETVHSHLERYFVRFRNLLGPTNRRYIQTLMVLTQAFLRVLLDDKDGNIIGSCCDIDQSSEENRASDFTMAINDFLFEHNIDNINLVKLLKYVKESNIMHKLSGYGEKLATLEKIPAHHKIEEHAEEGSCVSAFQTLVDILLSLTHNDGDGRIIISRSRSTSIGKQGGYIKYVMLSAEKIFSEIVDEAHAVVLVGGTLQPIEETRERLFPWLPSNQLHFFSCGHIVPPDSIMPIALTRGPTGRTFDFSFNSRNSPDMMRELGLLLCNLATVVPEGIVVFFPSFDYENRVYKYWQSSGILERITKRKRVFREPRNNMDVESVLKEYKDNIYTSSGMNSEINQASYSGGAILLAVVGAKLSEGINLSDGMGRCIVMVGLPYASPSNIELLERIKHIDGFQNLKLENSSVPASYDLYSGNVEGGFDILRSCTHRGKEYYENLCMKAVNQSIGRAIRHINDYAAILLVDTRYASDSLKRSFSHPVTKLPQWIKDGLVSSINYGESIVSCQRSVAFFTGQMPFPEGNSYQPHSSLFENLNVDKIGELITMTALRGGHLEKRKPLPFIVEPQMLLIQTFRKTKVFIHKSFRNFMFFFFGEYQKLPRSLSFNPFFCRIGNARAHTSDQFYNEFYDLLQSDLSRINMYGNMSRSATRDASCTGSFMCFAKLSSQKSKIEERPQEKKNKGSSHLRKKEDLNSQNMNQKAHVLAQKMKAMDMVHAGDLEHVLDIEEALHYYSRLKSPVYVDIVDKFFMDIQSELSVSQPCAGSIRPMKDLVQSG</sequence>
<keyword evidence="5" id="KW-0547">Nucleotide-binding</keyword>
<organism evidence="15 16">
    <name type="scientific">Sphenostylis stenocarpa</name>
    <dbReference type="NCBI Taxonomy" id="92480"/>
    <lineage>
        <taxon>Eukaryota</taxon>
        <taxon>Viridiplantae</taxon>
        <taxon>Streptophyta</taxon>
        <taxon>Embryophyta</taxon>
        <taxon>Tracheophyta</taxon>
        <taxon>Spermatophyta</taxon>
        <taxon>Magnoliopsida</taxon>
        <taxon>eudicotyledons</taxon>
        <taxon>Gunneridae</taxon>
        <taxon>Pentapetalae</taxon>
        <taxon>rosids</taxon>
        <taxon>fabids</taxon>
        <taxon>Fabales</taxon>
        <taxon>Fabaceae</taxon>
        <taxon>Papilionoideae</taxon>
        <taxon>50 kb inversion clade</taxon>
        <taxon>NPAAA clade</taxon>
        <taxon>indigoferoid/millettioid clade</taxon>
        <taxon>Phaseoleae</taxon>
        <taxon>Sphenostylis</taxon>
    </lineage>
</organism>
<name>A0AA86SIV6_9FABA</name>
<evidence type="ECO:0000256" key="11">
    <source>
        <dbReference type="ARBA" id="ARBA00023235"/>
    </source>
</evidence>
<dbReference type="InterPro" id="IPR006555">
    <property type="entry name" value="ATP-dep_Helicase_C"/>
</dbReference>
<dbReference type="GO" id="GO:0016818">
    <property type="term" value="F:hydrolase activity, acting on acid anhydrides, in phosphorus-containing anhydrides"/>
    <property type="evidence" value="ECO:0007669"/>
    <property type="project" value="InterPro"/>
</dbReference>
<dbReference type="CDD" id="cd18788">
    <property type="entry name" value="SF2_C_XPD"/>
    <property type="match status" value="1"/>
</dbReference>
<keyword evidence="12" id="KW-0539">Nucleus</keyword>
<dbReference type="SMART" id="SM00487">
    <property type="entry name" value="DEXDc"/>
    <property type="match status" value="1"/>
</dbReference>
<dbReference type="Pfam" id="PF13307">
    <property type="entry name" value="Helicase_C_2"/>
    <property type="match status" value="1"/>
</dbReference>
<keyword evidence="9" id="KW-0408">Iron</keyword>
<feature type="domain" description="Helicase ATP-binding" evidence="14">
    <location>
        <begin position="7"/>
        <end position="422"/>
    </location>
</feature>
<dbReference type="InterPro" id="IPR014001">
    <property type="entry name" value="Helicase_ATP-bd"/>
</dbReference>
<evidence type="ECO:0000256" key="8">
    <source>
        <dbReference type="ARBA" id="ARBA00022840"/>
    </source>
</evidence>
<comment type="subcellular location">
    <subcellularLocation>
        <location evidence="2">Nucleus</location>
    </subcellularLocation>
</comment>
<gene>
    <name evidence="15" type="ORF">AYBTSS11_LOCUS14633</name>
</gene>
<keyword evidence="10" id="KW-0411">Iron-sulfur</keyword>
<dbReference type="InterPro" id="IPR045028">
    <property type="entry name" value="DinG/Rad3-like"/>
</dbReference>
<evidence type="ECO:0000256" key="3">
    <source>
        <dbReference type="ARBA" id="ARBA00008435"/>
    </source>
</evidence>
<dbReference type="InterPro" id="IPR014013">
    <property type="entry name" value="Helic_SF1/SF2_ATP-bd_DinG/Rad3"/>
</dbReference>
<proteinExistence type="inferred from homology"/>
<evidence type="ECO:0000256" key="7">
    <source>
        <dbReference type="ARBA" id="ARBA00022806"/>
    </source>
</evidence>
<evidence type="ECO:0000313" key="16">
    <source>
        <dbReference type="Proteomes" id="UP001189624"/>
    </source>
</evidence>
<dbReference type="SMART" id="SM00488">
    <property type="entry name" value="DEXDc2"/>
    <property type="match status" value="1"/>
</dbReference>
<dbReference type="GO" id="GO:0005524">
    <property type="term" value="F:ATP binding"/>
    <property type="evidence" value="ECO:0007669"/>
    <property type="project" value="UniProtKB-KW"/>
</dbReference>
<evidence type="ECO:0000256" key="13">
    <source>
        <dbReference type="SAM" id="MobiDB-lite"/>
    </source>
</evidence>
<dbReference type="SMART" id="SM00491">
    <property type="entry name" value="HELICc2"/>
    <property type="match status" value="1"/>
</dbReference>
<dbReference type="EMBL" id="OY731401">
    <property type="protein sequence ID" value="CAJ1951163.1"/>
    <property type="molecule type" value="Genomic_DNA"/>
</dbReference>
<evidence type="ECO:0000256" key="12">
    <source>
        <dbReference type="ARBA" id="ARBA00023242"/>
    </source>
</evidence>
<dbReference type="PANTHER" id="PTHR11472:SF41">
    <property type="entry name" value="ATP-DEPENDENT DNA HELICASE DDX11-RELATED"/>
    <property type="match status" value="1"/>
</dbReference>
<dbReference type="AlphaFoldDB" id="A0AA86SIV6"/>